<keyword evidence="1" id="KW-0472">Membrane</keyword>
<accession>A0A387BGD4</accession>
<sequence>MTKEEWKQAFRQMNGREPSVEEFLKAKENGEFEFEETLEDKTENISKLDAVSLKQRFGGKNKQYIILAGSIVFIIVLIIGVFSFVNSRPKNIITNIDVKYSGYNKLGIAVLSENYKNEMEAIIAKKVGYSSSDVDAVKKGNDDVLTANITKMAQLTKYLDDTVVKLSKDNNLSNGDKITLSVTTSLKDNPIKSAKKALTVSGLEKSTVYKISDIIKKYPIKVIGYNHFGSLTYNDEIFNLSQTTDSYLADEGGKNLTNGDSVKMYLSNSYVAALAKKGFILSGKGGTTIKVSGLLDSPKISNLNDLLSQIDTVVRSDKKSDDYDTYTITRQESYFIGENIQDSNSEGFSVISIYKIIDDSNFFGQHTKTTSYYIYGYKGLELNGDKINVASLTKDDVYDEYSSYDSIQAALDSLKSDYPSLVKLN</sequence>
<feature type="transmembrane region" description="Helical" evidence="1">
    <location>
        <begin position="64"/>
        <end position="85"/>
    </location>
</feature>
<evidence type="ECO:0000313" key="2">
    <source>
        <dbReference type="EMBL" id="AYG01334.1"/>
    </source>
</evidence>
<keyword evidence="1" id="KW-1133">Transmembrane helix</keyword>
<evidence type="ECO:0000256" key="1">
    <source>
        <dbReference type="SAM" id="Phobius"/>
    </source>
</evidence>
<dbReference type="KEGG" id="lact:D7I46_09645"/>
<dbReference type="Proteomes" id="UP000269374">
    <property type="component" value="Chromosome"/>
</dbReference>
<dbReference type="OrthoDB" id="2241253at2"/>
<reference evidence="2 3" key="1">
    <citation type="submission" date="2018-09" db="EMBL/GenBank/DDBJ databases">
        <title>Genome sequencing of strain 1JSPR-7.</title>
        <authorList>
            <person name="Heo J."/>
            <person name="Kim S.-J."/>
            <person name="Kwon S.-W."/>
        </authorList>
    </citation>
    <scope>NUCLEOTIDE SEQUENCE [LARGE SCALE GENOMIC DNA]</scope>
    <source>
        <strain evidence="2 3">1JSPR-7</strain>
    </source>
</reference>
<dbReference type="AlphaFoldDB" id="A0A387BGD4"/>
<dbReference type="EMBL" id="CP032627">
    <property type="protein sequence ID" value="AYG01334.1"/>
    <property type="molecule type" value="Genomic_DNA"/>
</dbReference>
<dbReference type="RefSeq" id="WP_120772707.1">
    <property type="nucleotide sequence ID" value="NZ_CP032627.1"/>
</dbReference>
<evidence type="ECO:0000313" key="3">
    <source>
        <dbReference type="Proteomes" id="UP000269374"/>
    </source>
</evidence>
<gene>
    <name evidence="2" type="ORF">D7I46_09645</name>
</gene>
<protein>
    <submittedName>
        <fullName evidence="2">Zinc ribbon domain-containing protein</fullName>
    </submittedName>
</protein>
<keyword evidence="1" id="KW-0812">Transmembrane</keyword>
<name>A0A387BGD4_9LACT</name>
<organism evidence="2 3">
    <name type="scientific">Lactococcus allomyrinae</name>
    <dbReference type="NCBI Taxonomy" id="2419773"/>
    <lineage>
        <taxon>Bacteria</taxon>
        <taxon>Bacillati</taxon>
        <taxon>Bacillota</taxon>
        <taxon>Bacilli</taxon>
        <taxon>Lactobacillales</taxon>
        <taxon>Streptococcaceae</taxon>
        <taxon>Lactococcus</taxon>
    </lineage>
</organism>
<keyword evidence="3" id="KW-1185">Reference proteome</keyword>
<proteinExistence type="predicted"/>